<organism evidence="7 8">
    <name type="scientific">Vibrio comitans NBRC 102076</name>
    <dbReference type="NCBI Taxonomy" id="1219078"/>
    <lineage>
        <taxon>Bacteria</taxon>
        <taxon>Pseudomonadati</taxon>
        <taxon>Pseudomonadota</taxon>
        <taxon>Gammaproteobacteria</taxon>
        <taxon>Vibrionales</taxon>
        <taxon>Vibrionaceae</taxon>
        <taxon>Vibrio</taxon>
    </lineage>
</organism>
<feature type="transmembrane region" description="Helical" evidence="5">
    <location>
        <begin position="218"/>
        <end position="237"/>
    </location>
</feature>
<proteinExistence type="predicted"/>
<feature type="transmembrane region" description="Helical" evidence="5">
    <location>
        <begin position="376"/>
        <end position="392"/>
    </location>
</feature>
<comment type="subcellular location">
    <subcellularLocation>
        <location evidence="1">Membrane</location>
        <topology evidence="1">Multi-pass membrane protein</topology>
    </subcellularLocation>
</comment>
<feature type="domain" description="O-antigen ligase-related" evidence="6">
    <location>
        <begin position="178"/>
        <end position="330"/>
    </location>
</feature>
<dbReference type="PANTHER" id="PTHR37422:SF17">
    <property type="entry name" value="O-ANTIGEN LIGASE"/>
    <property type="match status" value="1"/>
</dbReference>
<reference evidence="7 8" key="1">
    <citation type="submission" date="2019-06" db="EMBL/GenBank/DDBJ databases">
        <title>Whole genome shotgun sequence of Vibrio comitans NBRC 102076.</title>
        <authorList>
            <person name="Hosoyama A."/>
            <person name="Uohara A."/>
            <person name="Ohji S."/>
            <person name="Ichikawa N."/>
        </authorList>
    </citation>
    <scope>NUCLEOTIDE SEQUENCE [LARGE SCALE GENOMIC DNA]</scope>
    <source>
        <strain evidence="7 8">NBRC 102076</strain>
    </source>
</reference>
<keyword evidence="8" id="KW-1185">Reference proteome</keyword>
<evidence type="ECO:0000313" key="7">
    <source>
        <dbReference type="EMBL" id="GEA61394.1"/>
    </source>
</evidence>
<feature type="transmembrane region" description="Helical" evidence="5">
    <location>
        <begin position="321"/>
        <end position="342"/>
    </location>
</feature>
<gene>
    <name evidence="7" type="ORF">VCO01S_25870</name>
</gene>
<dbReference type="GO" id="GO:0016020">
    <property type="term" value="C:membrane"/>
    <property type="evidence" value="ECO:0007669"/>
    <property type="project" value="UniProtKB-SubCell"/>
</dbReference>
<feature type="transmembrane region" description="Helical" evidence="5">
    <location>
        <begin position="194"/>
        <end position="211"/>
    </location>
</feature>
<keyword evidence="3 5" id="KW-1133">Transmembrane helix</keyword>
<evidence type="ECO:0000259" key="6">
    <source>
        <dbReference type="Pfam" id="PF04932"/>
    </source>
</evidence>
<sequence length="407" mass="45187">MSKLKQSISENLVYLPLLWIATGMFGVDKGDKILLIVVAIGVLISLSINKLSIIKHNWKSNPWIKWLLALIIFGVVSDAIHGFGSRELRALETAALFLLCFDFTKIRIKRIIALLLIASLSALCIAYFYTNIQPTDRRIWPVNAIPFASYITLLIGFSISLMSCAKLKWQIASLLTAIAVGLGALFITESRGPLLALLCTIGALGCYYLSLGKLNYKLITVGVVLASITVLASLPYLQPRYDRTINEIDQIINGNDQTSIGLRFSIYEIGLNMLSEKPIFGHGKDELAGKWDEMFKNKEITAAEKRVLGYNFHNNFIEKGVASGLVGVATMFLWLGLPLIYAWNNHKQYMMLLSAPPLLYFFACLTDTPATNGSSYVTYLMFVGIAIAYVSNSKYHKNSEIKESSLA</sequence>
<dbReference type="EMBL" id="BJLH01000011">
    <property type="protein sequence ID" value="GEA61394.1"/>
    <property type="molecule type" value="Genomic_DNA"/>
</dbReference>
<evidence type="ECO:0000256" key="3">
    <source>
        <dbReference type="ARBA" id="ARBA00022989"/>
    </source>
</evidence>
<dbReference type="RefSeq" id="WP_141271769.1">
    <property type="nucleotide sequence ID" value="NZ_BJLH01000011.1"/>
</dbReference>
<name>A0A4Y3IR88_9VIBR</name>
<feature type="transmembrane region" description="Helical" evidence="5">
    <location>
        <begin position="349"/>
        <end position="370"/>
    </location>
</feature>
<dbReference type="InterPro" id="IPR051533">
    <property type="entry name" value="WaaL-like"/>
</dbReference>
<protein>
    <recommendedName>
        <fullName evidence="6">O-antigen ligase-related domain-containing protein</fullName>
    </recommendedName>
</protein>
<feature type="transmembrane region" description="Helical" evidence="5">
    <location>
        <begin position="111"/>
        <end position="130"/>
    </location>
</feature>
<evidence type="ECO:0000256" key="5">
    <source>
        <dbReference type="SAM" id="Phobius"/>
    </source>
</evidence>
<keyword evidence="2 5" id="KW-0812">Transmembrane</keyword>
<dbReference type="InterPro" id="IPR007016">
    <property type="entry name" value="O-antigen_ligase-rel_domated"/>
</dbReference>
<feature type="transmembrane region" description="Helical" evidence="5">
    <location>
        <begin position="33"/>
        <end position="51"/>
    </location>
</feature>
<dbReference type="PANTHER" id="PTHR37422">
    <property type="entry name" value="TEICHURONIC ACID BIOSYNTHESIS PROTEIN TUAE"/>
    <property type="match status" value="1"/>
</dbReference>
<evidence type="ECO:0000256" key="1">
    <source>
        <dbReference type="ARBA" id="ARBA00004141"/>
    </source>
</evidence>
<feature type="transmembrane region" description="Helical" evidence="5">
    <location>
        <begin position="63"/>
        <end position="82"/>
    </location>
</feature>
<evidence type="ECO:0000313" key="8">
    <source>
        <dbReference type="Proteomes" id="UP000318242"/>
    </source>
</evidence>
<comment type="caution">
    <text evidence="7">The sequence shown here is derived from an EMBL/GenBank/DDBJ whole genome shotgun (WGS) entry which is preliminary data.</text>
</comment>
<dbReference type="AlphaFoldDB" id="A0A4Y3IR88"/>
<feature type="transmembrane region" description="Helical" evidence="5">
    <location>
        <begin position="12"/>
        <end position="27"/>
    </location>
</feature>
<evidence type="ECO:0000256" key="4">
    <source>
        <dbReference type="ARBA" id="ARBA00023136"/>
    </source>
</evidence>
<dbReference type="Proteomes" id="UP000318242">
    <property type="component" value="Unassembled WGS sequence"/>
</dbReference>
<keyword evidence="4 5" id="KW-0472">Membrane</keyword>
<feature type="transmembrane region" description="Helical" evidence="5">
    <location>
        <begin position="169"/>
        <end position="188"/>
    </location>
</feature>
<feature type="transmembrane region" description="Helical" evidence="5">
    <location>
        <begin position="142"/>
        <end position="162"/>
    </location>
</feature>
<dbReference type="Pfam" id="PF04932">
    <property type="entry name" value="Wzy_C"/>
    <property type="match status" value="1"/>
</dbReference>
<dbReference type="OrthoDB" id="6358855at2"/>
<evidence type="ECO:0000256" key="2">
    <source>
        <dbReference type="ARBA" id="ARBA00022692"/>
    </source>
</evidence>
<accession>A0A4Y3IR88</accession>